<sequence length="322" mass="36515">MADPVDHEQHIAVDADLESTESTYSEELSSYSTSLASSVRNYEWRNGRRYHAYQSGSYNFPNDEAEQDRLDMFHHCIVRLASDGKLFFAPVENMDGRRVLDIGTGTGIWPLKKVGDRHPSAELILGNDLSPIQPPWVPPNLKFLIDDVEAEWAHEKPFDLIHSRYMAASIQDWPKLVKQCFDNLKHGGWVEFQDYDTPPHSEDGTVKPDNNVVKMINLLGEACDKAGRELNPGPKLEQWVKDAGFVNVNHRILKLPVGTWPKDKQLKQIGAFMTMQYTEGIDAVTNVPFTQSLGWKKSEVEVFNAKVKADALDRNVHALHHL</sequence>
<reference evidence="1 2" key="1">
    <citation type="submission" date="2017-10" db="EMBL/GenBank/DDBJ databases">
        <title>Comparative genomics in systemic dimorphic fungi from Ajellomycetaceae.</title>
        <authorList>
            <person name="Munoz J.F."/>
            <person name="Mcewen J.G."/>
            <person name="Clay O.K."/>
            <person name="Cuomo C.A."/>
        </authorList>
    </citation>
    <scope>NUCLEOTIDE SEQUENCE [LARGE SCALE GENOMIC DNA]</scope>
    <source>
        <strain evidence="1 2">UAMH5409</strain>
    </source>
</reference>
<dbReference type="Pfam" id="PF13489">
    <property type="entry name" value="Methyltransf_23"/>
    <property type="match status" value="1"/>
</dbReference>
<gene>
    <name evidence="1" type="ORF">AJ79_03362</name>
</gene>
<comment type="caution">
    <text evidence="1">The sequence shown here is derived from an EMBL/GenBank/DDBJ whole genome shotgun (WGS) entry which is preliminary data.</text>
</comment>
<dbReference type="AlphaFoldDB" id="A0A2B7XZP5"/>
<evidence type="ECO:0000313" key="1">
    <source>
        <dbReference type="EMBL" id="PGH13947.1"/>
    </source>
</evidence>
<organism evidence="1 2">
    <name type="scientific">Helicocarpus griseus UAMH5409</name>
    <dbReference type="NCBI Taxonomy" id="1447875"/>
    <lineage>
        <taxon>Eukaryota</taxon>
        <taxon>Fungi</taxon>
        <taxon>Dikarya</taxon>
        <taxon>Ascomycota</taxon>
        <taxon>Pezizomycotina</taxon>
        <taxon>Eurotiomycetes</taxon>
        <taxon>Eurotiomycetidae</taxon>
        <taxon>Onygenales</taxon>
        <taxon>Ajellomycetaceae</taxon>
        <taxon>Helicocarpus</taxon>
    </lineage>
</organism>
<dbReference type="GO" id="GO:0008168">
    <property type="term" value="F:methyltransferase activity"/>
    <property type="evidence" value="ECO:0007669"/>
    <property type="project" value="TreeGrafter"/>
</dbReference>
<dbReference type="PANTHER" id="PTHR43591">
    <property type="entry name" value="METHYLTRANSFERASE"/>
    <property type="match status" value="1"/>
</dbReference>
<evidence type="ECO:0000313" key="2">
    <source>
        <dbReference type="Proteomes" id="UP000223968"/>
    </source>
</evidence>
<evidence type="ECO:0008006" key="3">
    <source>
        <dbReference type="Google" id="ProtNLM"/>
    </source>
</evidence>
<keyword evidence="2" id="KW-1185">Reference proteome</keyword>
<dbReference type="OrthoDB" id="2013972at2759"/>
<protein>
    <recommendedName>
        <fullName evidence="3">Methyltransferase domain-containing protein</fullName>
    </recommendedName>
</protein>
<dbReference type="Proteomes" id="UP000223968">
    <property type="component" value="Unassembled WGS sequence"/>
</dbReference>
<dbReference type="EMBL" id="PDNB01000040">
    <property type="protein sequence ID" value="PGH13947.1"/>
    <property type="molecule type" value="Genomic_DNA"/>
</dbReference>
<dbReference type="PANTHER" id="PTHR43591:SF10">
    <property type="entry name" value="ABC TRANSMEMBRANE TYPE-1 DOMAIN-CONTAINING PROTEIN-RELATED"/>
    <property type="match status" value="1"/>
</dbReference>
<proteinExistence type="predicted"/>
<name>A0A2B7XZP5_9EURO</name>
<dbReference type="InterPro" id="IPR029063">
    <property type="entry name" value="SAM-dependent_MTases_sf"/>
</dbReference>
<dbReference type="Gene3D" id="3.40.50.150">
    <property type="entry name" value="Vaccinia Virus protein VP39"/>
    <property type="match status" value="1"/>
</dbReference>
<dbReference type="SUPFAM" id="SSF53335">
    <property type="entry name" value="S-adenosyl-L-methionine-dependent methyltransferases"/>
    <property type="match status" value="1"/>
</dbReference>
<dbReference type="STRING" id="1447875.A0A2B7XZP5"/>
<dbReference type="CDD" id="cd02440">
    <property type="entry name" value="AdoMet_MTases"/>
    <property type="match status" value="1"/>
</dbReference>
<accession>A0A2B7XZP5</accession>